<dbReference type="STRING" id="667129.HMPREF0758_4401"/>
<dbReference type="Pfam" id="PF16462">
    <property type="entry name" value="Phage_TAC_14"/>
    <property type="match status" value="1"/>
</dbReference>
<protein>
    <submittedName>
        <fullName evidence="1">Uncharacterized protein</fullName>
    </submittedName>
</protein>
<evidence type="ECO:0000313" key="1">
    <source>
        <dbReference type="EMBL" id="EFE93951.1"/>
    </source>
</evidence>
<proteinExistence type="predicted"/>
<evidence type="ECO:0000313" key="2">
    <source>
        <dbReference type="Proteomes" id="UP000005723"/>
    </source>
</evidence>
<comment type="caution">
    <text evidence="1">The sequence shown here is derived from an EMBL/GenBank/DDBJ whole genome shotgun (WGS) entry which is preliminary data.</text>
</comment>
<dbReference type="HOGENOM" id="CLU_169754_0_0_6"/>
<dbReference type="InterPro" id="IPR024410">
    <property type="entry name" value="Phage_TAC_12"/>
</dbReference>
<sequence>MTEKYNLKALKAALLKSDEHVIEVPMFGTKTFIRRLKAAELQANEDGMKGAIESGDMNEAARLNVELLLSCFTTPDGNRIPAASLPTVDELLAAHDNPTLVEAISTVKRHAVGTLEDAEKTNRLALANAGLPIGRSLG</sequence>
<organism evidence="1 2">
    <name type="scientific">Serratia odorifera DSM 4582</name>
    <dbReference type="NCBI Taxonomy" id="667129"/>
    <lineage>
        <taxon>Bacteria</taxon>
        <taxon>Pseudomonadati</taxon>
        <taxon>Pseudomonadota</taxon>
        <taxon>Gammaproteobacteria</taxon>
        <taxon>Enterobacterales</taxon>
        <taxon>Yersiniaceae</taxon>
        <taxon>Serratia</taxon>
    </lineage>
</organism>
<dbReference type="Proteomes" id="UP000005723">
    <property type="component" value="Unassembled WGS sequence"/>
</dbReference>
<dbReference type="OrthoDB" id="6493711at2"/>
<reference evidence="1 2" key="1">
    <citation type="submission" date="2010-01" db="EMBL/GenBank/DDBJ databases">
        <authorList>
            <person name="Muzny D."/>
            <person name="Qin X."/>
            <person name="Deng J."/>
            <person name="Jiang H."/>
            <person name="Liu Y."/>
            <person name="Qu J."/>
            <person name="Song X.-Z."/>
            <person name="Zhang L."/>
            <person name="Thornton R."/>
            <person name="Coyle M."/>
            <person name="Francisco L."/>
            <person name="Jackson L."/>
            <person name="Javaid M."/>
            <person name="Korchina V."/>
            <person name="Kovar C."/>
            <person name="Mata R."/>
            <person name="Mathew T."/>
            <person name="Ngo R."/>
            <person name="Nguyen L."/>
            <person name="Nguyen N."/>
            <person name="Okwuonu G."/>
            <person name="Ongeri F."/>
            <person name="Pham C."/>
            <person name="Simmons D."/>
            <person name="Wilczek-Boney K."/>
            <person name="Hale W."/>
            <person name="Jakkamsetti A."/>
            <person name="Pham P."/>
            <person name="Ruth R."/>
            <person name="San Lucas F."/>
            <person name="Warren J."/>
            <person name="Zhang J."/>
            <person name="Zhao Z."/>
            <person name="Zhou C."/>
            <person name="Zhu D."/>
            <person name="Lee S."/>
            <person name="Bess C."/>
            <person name="Blankenburg K."/>
            <person name="Forbes L."/>
            <person name="Fu Q."/>
            <person name="Gubbala S."/>
            <person name="Hirani K."/>
            <person name="Jayaseelan J.C."/>
            <person name="Lara F."/>
            <person name="Munidasa M."/>
            <person name="Palculict T."/>
            <person name="Patil S."/>
            <person name="Pu L.-L."/>
            <person name="Saada N."/>
            <person name="Tang L."/>
            <person name="Weissenberger G."/>
            <person name="Zhu Y."/>
            <person name="Hemphill L."/>
            <person name="Shang Y."/>
            <person name="Youmans B."/>
            <person name="Ayvaz T."/>
            <person name="Ross M."/>
            <person name="Santibanez J."/>
            <person name="Aqrawi P."/>
            <person name="Gross S."/>
            <person name="Joshi V."/>
            <person name="Fowler G."/>
            <person name="Nazareth L."/>
            <person name="Reid J."/>
            <person name="Worley K."/>
            <person name="Petrosino J."/>
            <person name="Highlander S."/>
            <person name="Gibbs R."/>
        </authorList>
    </citation>
    <scope>NUCLEOTIDE SEQUENCE [LARGE SCALE GENOMIC DNA]</scope>
    <source>
        <strain evidence="1 2">DSM 4582</strain>
    </source>
</reference>
<keyword evidence="2" id="KW-1185">Reference proteome</keyword>
<dbReference type="RefSeq" id="WP_004964860.1">
    <property type="nucleotide sequence ID" value="NZ_GG753567.1"/>
</dbReference>
<gene>
    <name evidence="1" type="ORF">HMPREF0758_4401</name>
</gene>
<accession>D4E898</accession>
<dbReference type="EMBL" id="ADBY01000057">
    <property type="protein sequence ID" value="EFE93951.1"/>
    <property type="molecule type" value="Genomic_DNA"/>
</dbReference>
<name>D4E898_SEROD</name>
<dbReference type="AlphaFoldDB" id="D4E898"/>